<dbReference type="Gene3D" id="1.10.3380.10">
    <property type="entry name" value="Sec63 N-terminal domain-like domain"/>
    <property type="match status" value="1"/>
</dbReference>
<feature type="compositionally biased region" description="Polar residues" evidence="11">
    <location>
        <begin position="52"/>
        <end position="63"/>
    </location>
</feature>
<feature type="compositionally biased region" description="Basic and acidic residues" evidence="11">
    <location>
        <begin position="1226"/>
        <end position="1247"/>
    </location>
</feature>
<dbReference type="SUPFAM" id="SSF52540">
    <property type="entry name" value="P-loop containing nucleoside triphosphate hydrolases"/>
    <property type="match status" value="1"/>
</dbReference>
<dbReference type="CDD" id="cd18795">
    <property type="entry name" value="SF2_C_Ski2"/>
    <property type="match status" value="1"/>
</dbReference>
<dbReference type="EMBL" id="LKEB01000038">
    <property type="protein sequence ID" value="ROW07469.1"/>
    <property type="molecule type" value="Genomic_DNA"/>
</dbReference>
<keyword evidence="4" id="KW-0347">Helicase</keyword>
<dbReference type="FunFam" id="1.10.10.10:FF:000012">
    <property type="entry name" value="U5 small nuclear ribonucleoprotein helicase"/>
    <property type="match status" value="1"/>
</dbReference>
<dbReference type="InterPro" id="IPR052247">
    <property type="entry name" value="Meiotic_Crossover_Helicase"/>
</dbReference>
<evidence type="ECO:0000256" key="4">
    <source>
        <dbReference type="ARBA" id="ARBA00022806"/>
    </source>
</evidence>
<evidence type="ECO:0000256" key="6">
    <source>
        <dbReference type="ARBA" id="ARBA00023235"/>
    </source>
</evidence>
<dbReference type="GO" id="GO:0003676">
    <property type="term" value="F:nucleic acid binding"/>
    <property type="evidence" value="ECO:0007669"/>
    <property type="project" value="InterPro"/>
</dbReference>
<dbReference type="GO" id="GO:0016787">
    <property type="term" value="F:hydrolase activity"/>
    <property type="evidence" value="ECO:0007669"/>
    <property type="project" value="UniProtKB-KW"/>
</dbReference>
<keyword evidence="15" id="KW-1185">Reference proteome</keyword>
<dbReference type="Pfam" id="PF00271">
    <property type="entry name" value="Helicase_C"/>
    <property type="match status" value="1"/>
</dbReference>
<dbReference type="Pfam" id="PF02889">
    <property type="entry name" value="Sec63"/>
    <property type="match status" value="1"/>
</dbReference>
<dbReference type="GO" id="GO:0043138">
    <property type="term" value="F:3'-5' DNA helicase activity"/>
    <property type="evidence" value="ECO:0007669"/>
    <property type="project" value="UniProtKB-EC"/>
</dbReference>
<dbReference type="InParanoid" id="A0A423WVE4"/>
<dbReference type="GO" id="GO:0051321">
    <property type="term" value="P:meiotic cell cycle"/>
    <property type="evidence" value="ECO:0007669"/>
    <property type="project" value="UniProtKB-KW"/>
</dbReference>
<dbReference type="PANTHER" id="PTHR47835:SF3">
    <property type="entry name" value="HELICASE FOR MEIOSIS 1"/>
    <property type="match status" value="1"/>
</dbReference>
<gene>
    <name evidence="14" type="ORF">VPNG_07137</name>
</gene>
<evidence type="ECO:0000256" key="2">
    <source>
        <dbReference type="ARBA" id="ARBA00022741"/>
    </source>
</evidence>
<keyword evidence="2" id="KW-0547">Nucleotide-binding</keyword>
<evidence type="ECO:0000259" key="13">
    <source>
        <dbReference type="PROSITE" id="PS51194"/>
    </source>
</evidence>
<reference evidence="14 15" key="1">
    <citation type="submission" date="2015-09" db="EMBL/GenBank/DDBJ databases">
        <title>Host preference determinants of Valsa canker pathogens revealed by comparative genomics.</title>
        <authorList>
            <person name="Yin Z."/>
            <person name="Huang L."/>
        </authorList>
    </citation>
    <scope>NUCLEOTIDE SEQUENCE [LARGE SCALE GENOMIC DNA]</scope>
    <source>
        <strain evidence="14 15">SXYLt</strain>
    </source>
</reference>
<dbReference type="Pfam" id="PF00270">
    <property type="entry name" value="DEAD"/>
    <property type="match status" value="1"/>
</dbReference>
<name>A0A423WVE4_9PEZI</name>
<feature type="region of interest" description="Disordered" evidence="11">
    <location>
        <begin position="1195"/>
        <end position="1253"/>
    </location>
</feature>
<comment type="caution">
    <text evidence="14">The sequence shown here is derived from an EMBL/GenBank/DDBJ whole genome shotgun (WGS) entry which is preliminary data.</text>
</comment>
<feature type="domain" description="Helicase ATP-binding" evidence="12">
    <location>
        <begin position="308"/>
        <end position="482"/>
    </location>
</feature>
<sequence length="1585" mass="175334">MPKERGSLDVHLSEEDLSTLDPSLQAVLRQVAQRQGRPAAIAPFSQPGAHSAFSSTENGNAPSQRTFAAHVNNGLSQGGGGYDGSSTGHWQPSTVTTQYSVDFGLDDFDSSLATGDPSREPPTQIPLLLFHRLFKSPYILICIDPWRTFEIVCAISSLHICVLLQISPPFESQFLALREYPSSNLAARDSWAKAFSAYIKGTTASTSAMFVALLLSEQEATPVRDLSSPVAIGSSSSPATQANLRRQASHYGASSIANTSDGQRLALDHAPPIAHGIPLVNPREVLPDRFRNVFPYELFNAVQSKCFITVYQTNDNVVISAPTGSGKTAILELAICKLAHSRGNWGFKVVYLSPLKALCSERASDWRKKFALLGMEVAELTGDTSQAEMARVRQASIIITTPEKWDSITRSWTDHRKLLDLVELFLIDEVHLLNDSRGSTIEAVVSRMKIRGANVRFIALSATVPNSDDVAEWLGRDHTDERHLPAHQEIFGEEFRPVKLQKFVYGFDKRMNDFQFDEFLNEQLYPHIAKHSEKKPVLVFCQSRKGCQKAASKLAEEWNERQPQVRPWPGPKEQQRIPVISPELQEVVRYGVAFHHAGLDIQDRRAIEEAFLDSRLSVICCTSTLAMGLNLPCHMVVLKGTKGYQEDKLEELSDQEVMQMMGRAGRPQFGNSAVAVILTRAGSKRHYEDIGSSQQTLESTLHQNLIEHLNSEINLGTFQDVHDAKNWLKGTFLAVRLCQNPSYYKLTEATEDTWALDDRLTKICEADITKLQEAGLVTMDETFSSTNYGRAMSKFVIRFNSMRRLLEIPRGAKLEQLLNTICEAEEFKDFRWKSHERDVFRDLNKDNFIAYPIKGTVSTTAHKVSLLIQVALGNVNLSRVPQVGPVLMRKFVAAGITTIRALAEAETSDIERIASRNPPFGKKMLDELSSFPNLTLEVQIKGTNSRKPDKMPVARIDAIIGFSNRSGKPRWHGKTPTVTFLAESTKGDLAYWWRGSLRKFSEEDANRESLHFEVELSDCREEVICHFACDEIVGTIVSKKLHPGLPASVFSSVTSNSSRHAIADSRSLSGKTSTTTSCVEDEINDDDLLEAVQGVKDARHQDQDYSGALDDEDLWPVIDQSDRSQRKEHYLQKERHTKATPKQRQLKTPHGDARDEDPWQPVRLPNGKYKCNHQCADAGVKRGGRACTHKCCREGVDQPRRPKRPSSKRKADDDEGIADAALARNPESKRPAKRVEASGDSRTEHDISSYTSNIPTTMPDNFLMELDGFDVDNDGFIDLTHIDSAYEGNSMDSRGLRVSSGSQSKHVKSQSASTNNKPAEDSDIIFDGISNDNLYDRVNGSSKNEGKTSDLQKGQSASTDGCSGDPICEDLAMSEDDVTFLNDGIAGLSRAGGIAASSSAKPQSSSHNLGAKPEKEASPAELAPSSDHGGAVAGDSNPGAPDDLEGDGIVSEVYQKFPVIVASDNIRGHEQEDHAERGTLETEEEALASMSDVFAENFIDPLMLEVGGDQEDDTSLPGYPRVEWTPKGEMAVMAVRTPRDDDAAIEHPPCGHDGQKESKQTKLEWMTEADRQILDEYLDLVEIID</sequence>
<feature type="region of interest" description="Disordered" evidence="11">
    <location>
        <begin position="1097"/>
        <end position="1161"/>
    </location>
</feature>
<feature type="region of interest" description="Disordered" evidence="11">
    <location>
        <begin position="1287"/>
        <end position="1362"/>
    </location>
</feature>
<evidence type="ECO:0000259" key="12">
    <source>
        <dbReference type="PROSITE" id="PS51192"/>
    </source>
</evidence>
<dbReference type="InterPro" id="IPR004179">
    <property type="entry name" value="Sec63-dom"/>
</dbReference>
<dbReference type="Proteomes" id="UP000285146">
    <property type="component" value="Unassembled WGS sequence"/>
</dbReference>
<comment type="catalytic activity">
    <reaction evidence="10">
        <text>ATP + H2O = ADP + phosphate + H(+)</text>
        <dbReference type="Rhea" id="RHEA:13065"/>
        <dbReference type="ChEBI" id="CHEBI:15377"/>
        <dbReference type="ChEBI" id="CHEBI:15378"/>
        <dbReference type="ChEBI" id="CHEBI:30616"/>
        <dbReference type="ChEBI" id="CHEBI:43474"/>
        <dbReference type="ChEBI" id="CHEBI:456216"/>
        <dbReference type="EC" id="5.6.2.4"/>
    </reaction>
</comment>
<dbReference type="Gene3D" id="3.40.50.300">
    <property type="entry name" value="P-loop containing nucleotide triphosphate hydrolases"/>
    <property type="match status" value="2"/>
</dbReference>
<dbReference type="InterPro" id="IPR057842">
    <property type="entry name" value="WH_MER3"/>
</dbReference>
<dbReference type="SMART" id="SM00487">
    <property type="entry name" value="DEXDc"/>
    <property type="match status" value="1"/>
</dbReference>
<dbReference type="PROSITE" id="PS51192">
    <property type="entry name" value="HELICASE_ATP_BIND_1"/>
    <property type="match status" value="1"/>
</dbReference>
<dbReference type="InterPro" id="IPR011545">
    <property type="entry name" value="DEAD/DEAH_box_helicase_dom"/>
</dbReference>
<dbReference type="PROSITE" id="PS51194">
    <property type="entry name" value="HELICASE_CTER"/>
    <property type="match status" value="1"/>
</dbReference>
<dbReference type="PANTHER" id="PTHR47835">
    <property type="entry name" value="HFM1, ATP DEPENDENT DNA HELICASE HOMOLOG"/>
    <property type="match status" value="1"/>
</dbReference>
<evidence type="ECO:0000256" key="7">
    <source>
        <dbReference type="ARBA" id="ARBA00023254"/>
    </source>
</evidence>
<dbReference type="InterPro" id="IPR027417">
    <property type="entry name" value="P-loop_NTPase"/>
</dbReference>
<dbReference type="InterPro" id="IPR014001">
    <property type="entry name" value="Helicase_ATP-bd"/>
</dbReference>
<keyword evidence="5" id="KW-0067">ATP-binding</keyword>
<evidence type="ECO:0000256" key="10">
    <source>
        <dbReference type="ARBA" id="ARBA00048988"/>
    </source>
</evidence>
<dbReference type="GO" id="GO:0005524">
    <property type="term" value="F:ATP binding"/>
    <property type="evidence" value="ECO:0007669"/>
    <property type="project" value="UniProtKB-KW"/>
</dbReference>
<organism evidence="14 15">
    <name type="scientific">Cytospora leucostoma</name>
    <dbReference type="NCBI Taxonomy" id="1230097"/>
    <lineage>
        <taxon>Eukaryota</taxon>
        <taxon>Fungi</taxon>
        <taxon>Dikarya</taxon>
        <taxon>Ascomycota</taxon>
        <taxon>Pezizomycotina</taxon>
        <taxon>Sordariomycetes</taxon>
        <taxon>Sordariomycetidae</taxon>
        <taxon>Diaporthales</taxon>
        <taxon>Cytosporaceae</taxon>
        <taxon>Cytospora</taxon>
    </lineage>
</organism>
<feature type="compositionally biased region" description="Polar residues" evidence="11">
    <location>
        <begin position="1351"/>
        <end position="1361"/>
    </location>
</feature>
<comment type="catalytic activity">
    <reaction evidence="8">
        <text>Couples ATP hydrolysis with the unwinding of duplex DNA by translocating in the 3'-5' direction.</text>
        <dbReference type="EC" id="5.6.2.4"/>
    </reaction>
</comment>
<evidence type="ECO:0000256" key="8">
    <source>
        <dbReference type="ARBA" id="ARBA00034617"/>
    </source>
</evidence>
<dbReference type="InterPro" id="IPR003593">
    <property type="entry name" value="AAA+_ATPase"/>
</dbReference>
<dbReference type="SUPFAM" id="SSF46785">
    <property type="entry name" value="Winged helix' DNA-binding domain"/>
    <property type="match status" value="1"/>
</dbReference>
<evidence type="ECO:0000313" key="15">
    <source>
        <dbReference type="Proteomes" id="UP000285146"/>
    </source>
</evidence>
<dbReference type="EC" id="5.6.2.4" evidence="9"/>
<dbReference type="SMART" id="SM00382">
    <property type="entry name" value="AAA"/>
    <property type="match status" value="1"/>
</dbReference>
<feature type="compositionally biased region" description="Polar residues" evidence="11">
    <location>
        <begin position="1299"/>
        <end position="1317"/>
    </location>
</feature>
<feature type="region of interest" description="Disordered" evidence="11">
    <location>
        <begin position="1396"/>
        <end position="1447"/>
    </location>
</feature>
<dbReference type="InterPro" id="IPR001650">
    <property type="entry name" value="Helicase_C-like"/>
</dbReference>
<dbReference type="Gene3D" id="1.10.10.10">
    <property type="entry name" value="Winged helix-like DNA-binding domain superfamily/Winged helix DNA-binding domain"/>
    <property type="match status" value="1"/>
</dbReference>
<evidence type="ECO:0000256" key="11">
    <source>
        <dbReference type="SAM" id="MobiDB-lite"/>
    </source>
</evidence>
<feature type="compositionally biased region" description="Basic and acidic residues" evidence="11">
    <location>
        <begin position="1120"/>
        <end position="1134"/>
    </location>
</feature>
<evidence type="ECO:0000256" key="5">
    <source>
        <dbReference type="ARBA" id="ARBA00022840"/>
    </source>
</evidence>
<evidence type="ECO:0000256" key="9">
    <source>
        <dbReference type="ARBA" id="ARBA00034808"/>
    </source>
</evidence>
<dbReference type="OrthoDB" id="5575at2759"/>
<evidence type="ECO:0000256" key="1">
    <source>
        <dbReference type="ARBA" id="ARBA00010140"/>
    </source>
</evidence>
<feature type="region of interest" description="Disordered" evidence="11">
    <location>
        <begin position="41"/>
        <end position="63"/>
    </location>
</feature>
<dbReference type="InterPro" id="IPR036388">
    <property type="entry name" value="WH-like_DNA-bd_sf"/>
</dbReference>
<dbReference type="FunCoup" id="A0A423WVE4">
    <property type="interactions" value="365"/>
</dbReference>
<comment type="similarity">
    <text evidence="1">Belongs to the helicase family. SKI2 subfamily.</text>
</comment>
<keyword evidence="6" id="KW-0413">Isomerase</keyword>
<feature type="compositionally biased region" description="Basic residues" evidence="11">
    <location>
        <begin position="1135"/>
        <end position="1147"/>
    </location>
</feature>
<keyword evidence="3" id="KW-0378">Hydrolase</keyword>
<dbReference type="STRING" id="1230097.A0A423WVE4"/>
<dbReference type="SUPFAM" id="SSF158702">
    <property type="entry name" value="Sec63 N-terminal domain-like"/>
    <property type="match status" value="1"/>
</dbReference>
<dbReference type="InterPro" id="IPR036390">
    <property type="entry name" value="WH_DNA-bd_sf"/>
</dbReference>
<dbReference type="SMART" id="SM00490">
    <property type="entry name" value="HELICc"/>
    <property type="match status" value="1"/>
</dbReference>
<protein>
    <recommendedName>
        <fullName evidence="9">DNA 3'-5' helicase</fullName>
        <ecNumber evidence="9">5.6.2.4</ecNumber>
    </recommendedName>
</protein>
<evidence type="ECO:0000313" key="14">
    <source>
        <dbReference type="EMBL" id="ROW07469.1"/>
    </source>
</evidence>
<proteinExistence type="inferred from homology"/>
<keyword evidence="7" id="KW-0469">Meiosis</keyword>
<feature type="domain" description="Helicase C-terminal" evidence="13">
    <location>
        <begin position="523"/>
        <end position="729"/>
    </location>
</feature>
<dbReference type="Pfam" id="PF23445">
    <property type="entry name" value="WHD_SNRNP200"/>
    <property type="match status" value="1"/>
</dbReference>
<feature type="region of interest" description="Disordered" evidence="11">
    <location>
        <begin position="1541"/>
        <end position="1561"/>
    </location>
</feature>
<evidence type="ECO:0000256" key="3">
    <source>
        <dbReference type="ARBA" id="ARBA00022801"/>
    </source>
</evidence>
<accession>A0A423WVE4</accession>
<dbReference type="SMART" id="SM00973">
    <property type="entry name" value="Sec63"/>
    <property type="match status" value="1"/>
</dbReference>
<feature type="compositionally biased region" description="Low complexity" evidence="11">
    <location>
        <begin position="1396"/>
        <end position="1406"/>
    </location>
</feature>